<evidence type="ECO:0000313" key="3">
    <source>
        <dbReference type="Proteomes" id="UP000051845"/>
    </source>
</evidence>
<dbReference type="AlphaFoldDB" id="A0A0R2BNU9"/>
<comment type="caution">
    <text evidence="2">The sequence shown here is derived from an EMBL/GenBank/DDBJ whole genome shotgun (WGS) entry which is preliminary data.</text>
</comment>
<dbReference type="RefSeq" id="WP_056996111.1">
    <property type="nucleotide sequence ID" value="NZ_AYYR01000010.1"/>
</dbReference>
<dbReference type="Gene3D" id="3.40.50.12780">
    <property type="entry name" value="N-terminal domain of ligase-like"/>
    <property type="match status" value="1"/>
</dbReference>
<gene>
    <name evidence="2" type="ORF">FC82_GL000101</name>
</gene>
<dbReference type="GO" id="GO:0008218">
    <property type="term" value="P:bioluminescence"/>
    <property type="evidence" value="ECO:0007669"/>
    <property type="project" value="InterPro"/>
</dbReference>
<dbReference type="PATRIC" id="fig|1423733.4.peg.107"/>
<organism evidence="2 3">
    <name type="scientific">Secundilactobacillus collinoides DSM 20515 = JCM 1123</name>
    <dbReference type="NCBI Taxonomy" id="1423733"/>
    <lineage>
        <taxon>Bacteria</taxon>
        <taxon>Bacillati</taxon>
        <taxon>Bacillota</taxon>
        <taxon>Bacilli</taxon>
        <taxon>Lactobacillales</taxon>
        <taxon>Lactobacillaceae</taxon>
        <taxon>Secundilactobacillus</taxon>
    </lineage>
</organism>
<dbReference type="EMBL" id="AYYR01000010">
    <property type="protein sequence ID" value="KRM77478.1"/>
    <property type="molecule type" value="Genomic_DNA"/>
</dbReference>
<accession>A0A0R2BNU9</accession>
<proteinExistence type="predicted"/>
<name>A0A0R2BNU9_SECCO</name>
<dbReference type="InterPro" id="IPR042099">
    <property type="entry name" value="ANL_N_sf"/>
</dbReference>
<dbReference type="InterPro" id="IPR007534">
    <property type="entry name" value="LuxE"/>
</dbReference>
<sequence>MVKETQIMQQEILKYILDHKVSFSGDIKKQDKLFNRVALDLFDYQFHNNLPFKRYAQSQRKTPLVIKKWQDIPLMPIQGYKQLTLATTKIYDGEAVFLSSGTTDPNHRSHNYHPNFDIWDASMKFPFKQYVLPDRDEITILGLFPDETINPNSSLSRYVSKAIQFFGDTNSQTFVNKTGIEFYKVIKSLKQAEKEQRPVMLLGASFSYVHLLDFLKKHELQFNLPAGSRLFDTGGFKGLSRTITEQKLFQSIKNAFNIDRNQYINMYGMTEISSQCYDETLYDVYHRQQISYYKKFPAWVRVRILNPNTLQPVPDGQKGIVAYYDLANWHSCLAILTEDLGIKHGESFELLGRIGGAESKGCSIAIDQLLSVNQ</sequence>
<dbReference type="SUPFAM" id="SSF56801">
    <property type="entry name" value="Acetyl-CoA synthetase-like"/>
    <property type="match status" value="1"/>
</dbReference>
<dbReference type="Pfam" id="PF04443">
    <property type="entry name" value="LuxE"/>
    <property type="match status" value="1"/>
</dbReference>
<protein>
    <submittedName>
        <fullName evidence="2">Acyl-CoA synthetase (AMP-forming) AMP-acid ligse II</fullName>
    </submittedName>
</protein>
<feature type="domain" description="Acyl-protein synthetase LuxE" evidence="1">
    <location>
        <begin position="6"/>
        <end position="370"/>
    </location>
</feature>
<evidence type="ECO:0000259" key="1">
    <source>
        <dbReference type="Pfam" id="PF04443"/>
    </source>
</evidence>
<evidence type="ECO:0000313" key="2">
    <source>
        <dbReference type="EMBL" id="KRM77478.1"/>
    </source>
</evidence>
<reference evidence="2 3" key="1">
    <citation type="journal article" date="2015" name="Genome Announc.">
        <title>Expanding the biotechnology potential of lactobacilli through comparative genomics of 213 strains and associated genera.</title>
        <authorList>
            <person name="Sun Z."/>
            <person name="Harris H.M."/>
            <person name="McCann A."/>
            <person name="Guo C."/>
            <person name="Argimon S."/>
            <person name="Zhang W."/>
            <person name="Yang X."/>
            <person name="Jeffery I.B."/>
            <person name="Cooney J.C."/>
            <person name="Kagawa T.F."/>
            <person name="Liu W."/>
            <person name="Song Y."/>
            <person name="Salvetti E."/>
            <person name="Wrobel A."/>
            <person name="Rasinkangas P."/>
            <person name="Parkhill J."/>
            <person name="Rea M.C."/>
            <person name="O'Sullivan O."/>
            <person name="Ritari J."/>
            <person name="Douillard F.P."/>
            <person name="Paul Ross R."/>
            <person name="Yang R."/>
            <person name="Briner A.E."/>
            <person name="Felis G.E."/>
            <person name="de Vos W.M."/>
            <person name="Barrangou R."/>
            <person name="Klaenhammer T.R."/>
            <person name="Caufield P.W."/>
            <person name="Cui Y."/>
            <person name="Zhang H."/>
            <person name="O'Toole P.W."/>
        </authorList>
    </citation>
    <scope>NUCLEOTIDE SEQUENCE [LARGE SCALE GENOMIC DNA]</scope>
    <source>
        <strain evidence="2 3">DSM 20515</strain>
    </source>
</reference>
<dbReference type="Proteomes" id="UP000051845">
    <property type="component" value="Unassembled WGS sequence"/>
</dbReference>
<dbReference type="GO" id="GO:0047474">
    <property type="term" value="F:long-chain fatty acid--protein ligase activity"/>
    <property type="evidence" value="ECO:0007669"/>
    <property type="project" value="InterPro"/>
</dbReference>